<keyword evidence="3 5" id="KW-1133">Transmembrane helix</keyword>
<gene>
    <name evidence="6" type="ORF">ACHKAR_08040</name>
</gene>
<keyword evidence="4 5" id="KW-0472">Membrane</keyword>
<dbReference type="Proteomes" id="UP001610063">
    <property type="component" value="Unassembled WGS sequence"/>
</dbReference>
<sequence length="124" mass="13691">METQEISKGRKITGWVMVGLLTALLLMSSSAKLMGSEELVTNFTKWNLLDWIVIIAIGELVSGILFLIPRTSSLGLLLLSAHFGGAIATHMGNNEQFFPIAGILVFIWVTAWVRNPDTLSSFRR</sequence>
<dbReference type="InterPro" id="IPR032808">
    <property type="entry name" value="DoxX"/>
</dbReference>
<dbReference type="RefSeq" id="WP_395416957.1">
    <property type="nucleotide sequence ID" value="NZ_JBIPKE010000015.1"/>
</dbReference>
<name>A0ABW7N7E1_9BACT</name>
<keyword evidence="2 5" id="KW-0812">Transmembrane</keyword>
<evidence type="ECO:0000256" key="3">
    <source>
        <dbReference type="ARBA" id="ARBA00022989"/>
    </source>
</evidence>
<dbReference type="Pfam" id="PF13564">
    <property type="entry name" value="DoxX_2"/>
    <property type="match status" value="1"/>
</dbReference>
<proteinExistence type="predicted"/>
<dbReference type="EMBL" id="JBIPKE010000015">
    <property type="protein sequence ID" value="MFH6983382.1"/>
    <property type="molecule type" value="Genomic_DNA"/>
</dbReference>
<protein>
    <submittedName>
        <fullName evidence="6">DoxX family protein</fullName>
    </submittedName>
</protein>
<evidence type="ECO:0000313" key="6">
    <source>
        <dbReference type="EMBL" id="MFH6983382.1"/>
    </source>
</evidence>
<keyword evidence="7" id="KW-1185">Reference proteome</keyword>
<feature type="transmembrane region" description="Helical" evidence="5">
    <location>
        <begin position="12"/>
        <end position="28"/>
    </location>
</feature>
<evidence type="ECO:0000256" key="4">
    <source>
        <dbReference type="ARBA" id="ARBA00023136"/>
    </source>
</evidence>
<feature type="transmembrane region" description="Helical" evidence="5">
    <location>
        <begin position="74"/>
        <end position="91"/>
    </location>
</feature>
<evidence type="ECO:0000313" key="7">
    <source>
        <dbReference type="Proteomes" id="UP001610063"/>
    </source>
</evidence>
<comment type="subcellular location">
    <subcellularLocation>
        <location evidence="1">Membrane</location>
        <topology evidence="1">Multi-pass membrane protein</topology>
    </subcellularLocation>
</comment>
<evidence type="ECO:0000256" key="1">
    <source>
        <dbReference type="ARBA" id="ARBA00004141"/>
    </source>
</evidence>
<evidence type="ECO:0000256" key="2">
    <source>
        <dbReference type="ARBA" id="ARBA00022692"/>
    </source>
</evidence>
<accession>A0ABW7N7E1</accession>
<reference evidence="6 7" key="1">
    <citation type="journal article" date="2013" name="Int. J. Syst. Evol. Microbiol.">
        <title>Marinoscillum luteum sp. nov., isolated from marine sediment.</title>
        <authorList>
            <person name="Cha I.T."/>
            <person name="Park S.J."/>
            <person name="Kim S.J."/>
            <person name="Kim J.G."/>
            <person name="Jung M.Y."/>
            <person name="Shin K.S."/>
            <person name="Kwon K.K."/>
            <person name="Yang S.H."/>
            <person name="Seo Y.S."/>
            <person name="Rhee S.K."/>
        </authorList>
    </citation>
    <scope>NUCLEOTIDE SEQUENCE [LARGE SCALE GENOMIC DNA]</scope>
    <source>
        <strain evidence="6 7">KCTC 23939</strain>
    </source>
</reference>
<organism evidence="6 7">
    <name type="scientific">Marinoscillum luteum</name>
    <dbReference type="NCBI Taxonomy" id="861051"/>
    <lineage>
        <taxon>Bacteria</taxon>
        <taxon>Pseudomonadati</taxon>
        <taxon>Bacteroidota</taxon>
        <taxon>Cytophagia</taxon>
        <taxon>Cytophagales</taxon>
        <taxon>Reichenbachiellaceae</taxon>
        <taxon>Marinoscillum</taxon>
    </lineage>
</organism>
<comment type="caution">
    <text evidence="6">The sequence shown here is derived from an EMBL/GenBank/DDBJ whole genome shotgun (WGS) entry which is preliminary data.</text>
</comment>
<evidence type="ECO:0000256" key="5">
    <source>
        <dbReference type="SAM" id="Phobius"/>
    </source>
</evidence>
<feature type="transmembrane region" description="Helical" evidence="5">
    <location>
        <begin position="97"/>
        <end position="114"/>
    </location>
</feature>
<feature type="transmembrane region" description="Helical" evidence="5">
    <location>
        <begin position="48"/>
        <end position="67"/>
    </location>
</feature>